<evidence type="ECO:0000256" key="1">
    <source>
        <dbReference type="SAM" id="Phobius"/>
    </source>
</evidence>
<keyword evidence="3" id="KW-1185">Reference proteome</keyword>
<keyword evidence="1" id="KW-0472">Membrane</keyword>
<feature type="transmembrane region" description="Helical" evidence="1">
    <location>
        <begin position="95"/>
        <end position="113"/>
    </location>
</feature>
<comment type="caution">
    <text evidence="2">The sequence shown here is derived from an EMBL/GenBank/DDBJ whole genome shotgun (WGS) entry which is preliminary data.</text>
</comment>
<reference evidence="2 3" key="1">
    <citation type="submission" date="2021-01" db="EMBL/GenBank/DDBJ databases">
        <title>Whole genome shotgun sequence of Plantactinospora mayteni NBRC 109088.</title>
        <authorList>
            <person name="Komaki H."/>
            <person name="Tamura T."/>
        </authorList>
    </citation>
    <scope>NUCLEOTIDE SEQUENCE [LARGE SCALE GENOMIC DNA]</scope>
    <source>
        <strain evidence="2 3">NBRC 109088</strain>
    </source>
</reference>
<accession>A0ABQ4EGT5</accession>
<evidence type="ECO:0000313" key="2">
    <source>
        <dbReference type="EMBL" id="GIG93928.1"/>
    </source>
</evidence>
<evidence type="ECO:0000313" key="3">
    <source>
        <dbReference type="Proteomes" id="UP000621500"/>
    </source>
</evidence>
<keyword evidence="1" id="KW-1133">Transmembrane helix</keyword>
<organism evidence="2 3">
    <name type="scientific">Plantactinospora mayteni</name>
    <dbReference type="NCBI Taxonomy" id="566021"/>
    <lineage>
        <taxon>Bacteria</taxon>
        <taxon>Bacillati</taxon>
        <taxon>Actinomycetota</taxon>
        <taxon>Actinomycetes</taxon>
        <taxon>Micromonosporales</taxon>
        <taxon>Micromonosporaceae</taxon>
        <taxon>Plantactinospora</taxon>
    </lineage>
</organism>
<name>A0ABQ4EGT5_9ACTN</name>
<dbReference type="EMBL" id="BONX01000003">
    <property type="protein sequence ID" value="GIG93928.1"/>
    <property type="molecule type" value="Genomic_DNA"/>
</dbReference>
<dbReference type="Proteomes" id="UP000621500">
    <property type="component" value="Unassembled WGS sequence"/>
</dbReference>
<keyword evidence="1" id="KW-0812">Transmembrane</keyword>
<feature type="transmembrane region" description="Helical" evidence="1">
    <location>
        <begin position="13"/>
        <end position="35"/>
    </location>
</feature>
<feature type="transmembrane region" description="Helical" evidence="1">
    <location>
        <begin position="42"/>
        <end position="60"/>
    </location>
</feature>
<protein>
    <submittedName>
        <fullName evidence="2">Uncharacterized protein</fullName>
    </submittedName>
</protein>
<proteinExistence type="predicted"/>
<dbReference type="RefSeq" id="WP_203855601.1">
    <property type="nucleotide sequence ID" value="NZ_BAAAZQ010000002.1"/>
</dbReference>
<gene>
    <name evidence="2" type="ORF">Pma05_05010</name>
</gene>
<feature type="transmembrane region" description="Helical" evidence="1">
    <location>
        <begin position="152"/>
        <end position="174"/>
    </location>
</feature>
<sequence length="188" mass="19445">MLEEFMGIPAHPFLVHAAVVFVPLLALTAVGYAFLPFVRPHLRWVLGLLAVATPLAALGAKLSGDQFLARLESRNRVSPEYVPRLAEHQDLGTNTLYATIALGVLTLALVFLVKPKPRVTATPVTVGAAGTDGTGGDAAAGATAATAKGSSVLLTVVLGVLTLAAAGITLYFVFRTGDTGAKAVWEGQ</sequence>